<feature type="domain" description="EDRF1 N-terminal" evidence="3">
    <location>
        <begin position="22"/>
        <end position="149"/>
    </location>
</feature>
<evidence type="ECO:0000313" key="4">
    <source>
        <dbReference type="EMBL" id="CAB3258535.1"/>
    </source>
</evidence>
<dbReference type="InterPro" id="IPR056582">
    <property type="entry name" value="EDRF1_N"/>
</dbReference>
<dbReference type="Proteomes" id="UP000494106">
    <property type="component" value="Unassembled WGS sequence"/>
</dbReference>
<dbReference type="PANTHER" id="PTHR15000">
    <property type="entry name" value="ERYTHROID DIFFERENTIATION-RELATED FACTOR 1"/>
    <property type="match status" value="1"/>
</dbReference>
<organism evidence="4 5">
    <name type="scientific">Arctia plantaginis</name>
    <name type="common">Wood tiger moth</name>
    <name type="synonym">Phalaena plantaginis</name>
    <dbReference type="NCBI Taxonomy" id="874455"/>
    <lineage>
        <taxon>Eukaryota</taxon>
        <taxon>Metazoa</taxon>
        <taxon>Ecdysozoa</taxon>
        <taxon>Arthropoda</taxon>
        <taxon>Hexapoda</taxon>
        <taxon>Insecta</taxon>
        <taxon>Pterygota</taxon>
        <taxon>Neoptera</taxon>
        <taxon>Endopterygota</taxon>
        <taxon>Lepidoptera</taxon>
        <taxon>Glossata</taxon>
        <taxon>Ditrysia</taxon>
        <taxon>Noctuoidea</taxon>
        <taxon>Erebidae</taxon>
        <taxon>Arctiinae</taxon>
        <taxon>Arctia</taxon>
    </lineage>
</organism>
<dbReference type="AlphaFoldDB" id="A0A8S1BIU0"/>
<dbReference type="Pfam" id="PF23723">
    <property type="entry name" value="TPR_EDRF1"/>
    <property type="match status" value="1"/>
</dbReference>
<reference evidence="4 5" key="1">
    <citation type="submission" date="2020-04" db="EMBL/GenBank/DDBJ databases">
        <authorList>
            <person name="Wallbank WR R."/>
            <person name="Pardo Diaz C."/>
            <person name="Kozak K."/>
            <person name="Martin S."/>
            <person name="Jiggins C."/>
            <person name="Moest M."/>
            <person name="Warren A I."/>
            <person name="Byers J.R.P. K."/>
            <person name="Montejo-Kovacevich G."/>
            <person name="Yen C E."/>
        </authorList>
    </citation>
    <scope>NUCLEOTIDE SEQUENCE [LARGE SCALE GENOMIC DNA]</scope>
</reference>
<feature type="region of interest" description="Disordered" evidence="1">
    <location>
        <begin position="507"/>
        <end position="533"/>
    </location>
</feature>
<feature type="domain" description="EDRF1 N-terminal" evidence="3">
    <location>
        <begin position="229"/>
        <end position="464"/>
    </location>
</feature>
<dbReference type="GO" id="GO:0045893">
    <property type="term" value="P:positive regulation of DNA-templated transcription"/>
    <property type="evidence" value="ECO:0007669"/>
    <property type="project" value="TreeGrafter"/>
</dbReference>
<feature type="region of interest" description="Disordered" evidence="1">
    <location>
        <begin position="1"/>
        <end position="22"/>
    </location>
</feature>
<evidence type="ECO:0000259" key="2">
    <source>
        <dbReference type="Pfam" id="PF23723"/>
    </source>
</evidence>
<dbReference type="EMBL" id="CADEBC010000598">
    <property type="protein sequence ID" value="CAB3258535.1"/>
    <property type="molecule type" value="Genomic_DNA"/>
</dbReference>
<evidence type="ECO:0000313" key="5">
    <source>
        <dbReference type="Proteomes" id="UP000494106"/>
    </source>
</evidence>
<accession>A0A8S1BIU0</accession>
<evidence type="ECO:0000259" key="3">
    <source>
        <dbReference type="Pfam" id="PF23788"/>
    </source>
</evidence>
<proteinExistence type="predicted"/>
<dbReference type="Pfam" id="PF23788">
    <property type="entry name" value="EDRF1_N"/>
    <property type="match status" value="2"/>
</dbReference>
<comment type="caution">
    <text evidence="4">The sequence shown here is derived from an EMBL/GenBank/DDBJ whole genome shotgun (WGS) entry which is preliminary data.</text>
</comment>
<feature type="region of interest" description="Disordered" evidence="1">
    <location>
        <begin position="1091"/>
        <end position="1110"/>
    </location>
</feature>
<dbReference type="PANTHER" id="PTHR15000:SF1">
    <property type="entry name" value="ERYTHROID DIFFERENTIATION-RELATED FACTOR 1"/>
    <property type="match status" value="1"/>
</dbReference>
<feature type="region of interest" description="Disordered" evidence="1">
    <location>
        <begin position="435"/>
        <end position="468"/>
    </location>
</feature>
<sequence length="1188" mass="136322">MEDVENDSEVKRTKSRSPSPGIKSTAVVKYTAFQSPVGYARLQCNTDLNMPPSNWGAAIDSYGLRQILTRGTGLSSFRMAHMFPDCVGEVDVISGAECIKKLLKLPYQPNGTVSMMVHRVENTLLLDDFDVYDYLMKSEWSWLKDFFYENILKTMSEQERMKLMLSPAPSTTLQLTHKFLSHSVTQNQVAELPKPQPLPAISTPMITGPFLPEPETKEKPEEPPTEHLYNRNVLWTFEDIHMLIGSDLPIFGDKDRPCVSLRLRDAREPINVLTGIDYWLDNLMCNVPEVLMCYHLDGIVQKYEPMKTEDLPNMENSKFSPKVIRNVAQNILSFLKSNATKSGHTYWLFKGPHDDVVKLYDLTSLCPDSLDNPFTTPVAMLLYRVARNMRMTNRSKHVKQLLEHVIKLLKVERYPQIVASSHYMLADLYVPATTNPADPNFNDENTESDGENEFSEYPDPNDENICDQSENLDKTVDSEDLNESESQNNDEKSLAVQIRGLALKEIGDRVKDTTGGPKRSNPGGEATGKGLPERCGKALHHALQGLLALHNLTIHKCKEEERERIRQQIITEEQHPKMANPYEPIKMSYEPISQTKSNSKEHTSRSRRRKRERKTSEKTYNYLIESNSNIDKNAIQVLKEKKVYPTWHEPNRNDNFAWKLHLKTLLYENICLAYATLAEYSYAESHYGFSLKYIDIASRCQKLLCNMIIKSNVVDASCLIGRVGDNYFQMSKNWPCLEKYKQQFQMDHDTDSKIRLEIENDLVEEVENITVDDFDLDISFPTSEISAMLWSCALYSRAAGVARGRRGELLRRKASVTNELAVRYMNDAQQIYAKYAEEPDQQDPKAKLLLKQFTVMSRKSLECLDEATDIFKQVNDIPNLALLYCNKGRYLRFRAHCDQAAFSNEKRRLYSEAEDLYNTALKLLGPRETCGATSVWELVAWELSCHLYTKAVVMQDSPEACTEVASVSDALKHALKHCLLSPGPRQYLYQFRAAMIYHRLGSLYHSQYRITQEEGPRRRTLLNATRSNYEQAANMFASLEDAGMFLTVQMEHVAVLETQAAVSPNLKLKSLQSAVQLLRQCHSIMKLLKDKDPVEQKEPPRPEDNEERDMQNEYNLLSLYENRLHFILKSIIQYCRGKTNKDYEKIADLYKKLYCASLKIKKDNDIKSYAASICDVLLSMDDISKEFE</sequence>
<dbReference type="OrthoDB" id="419432at2759"/>
<dbReference type="InterPro" id="IPR056583">
    <property type="entry name" value="EDRF1_TPR"/>
</dbReference>
<name>A0A8S1BIU0_ARCPL</name>
<feature type="domain" description="EDRF1 TPR repeats region" evidence="2">
    <location>
        <begin position="809"/>
        <end position="1168"/>
    </location>
</feature>
<feature type="compositionally biased region" description="Acidic residues" evidence="1">
    <location>
        <begin position="444"/>
        <end position="465"/>
    </location>
</feature>
<evidence type="ECO:0008006" key="6">
    <source>
        <dbReference type="Google" id="ProtNLM"/>
    </source>
</evidence>
<keyword evidence="5" id="KW-1185">Reference proteome</keyword>
<evidence type="ECO:0000256" key="1">
    <source>
        <dbReference type="SAM" id="MobiDB-lite"/>
    </source>
</evidence>
<gene>
    <name evidence="4" type="ORF">APLA_LOCUS16575</name>
</gene>
<feature type="region of interest" description="Disordered" evidence="1">
    <location>
        <begin position="588"/>
        <end position="618"/>
    </location>
</feature>
<protein>
    <recommendedName>
        <fullName evidence="6">Erythroid differentiation-related factor 1</fullName>
    </recommendedName>
</protein>